<dbReference type="EMBL" id="HG937694">
    <property type="protein sequence ID" value="CDP36969.1"/>
    <property type="molecule type" value="Genomic_DNA"/>
</dbReference>
<dbReference type="PANTHER" id="PTHR10414:SF77">
    <property type="entry name" value="CDP-ALCOHOL PHOSPHATIDYLTRANSFERASE FAMILY PROTEIN"/>
    <property type="match status" value="1"/>
</dbReference>
<evidence type="ECO:0000256" key="2">
    <source>
        <dbReference type="ARBA" id="ARBA00010441"/>
    </source>
</evidence>
<dbReference type="PIRSF" id="PIRSF015665">
    <property type="entry name" value="CHOPT"/>
    <property type="match status" value="1"/>
</dbReference>
<feature type="transmembrane region" description="Helical" evidence="6">
    <location>
        <begin position="235"/>
        <end position="257"/>
    </location>
</feature>
<reference evidence="7" key="1">
    <citation type="submission" date="2014-02" db="EMBL/GenBank/DDBJ databases">
        <authorList>
            <person name="Genoscope - CEA"/>
        </authorList>
    </citation>
    <scope>NUCLEOTIDE SEQUENCE</scope>
    <source>
        <strain evidence="7">LS3</strain>
    </source>
</reference>
<evidence type="ECO:0000256" key="1">
    <source>
        <dbReference type="ARBA" id="ARBA00004370"/>
    </source>
</evidence>
<evidence type="ECO:0000256" key="4">
    <source>
        <dbReference type="ARBA" id="ARBA00023136"/>
    </source>
</evidence>
<dbReference type="GO" id="GO:0008654">
    <property type="term" value="P:phospholipid biosynthetic process"/>
    <property type="evidence" value="ECO:0007669"/>
    <property type="project" value="InterPro"/>
</dbReference>
<dbReference type="InterPro" id="IPR048254">
    <property type="entry name" value="CDP_ALCOHOL_P_TRANSF_CS"/>
</dbReference>
<protein>
    <submittedName>
        <fullName evidence="7">ARAD1D00748p</fullName>
    </submittedName>
</protein>
<evidence type="ECO:0000256" key="3">
    <source>
        <dbReference type="ARBA" id="ARBA00022679"/>
    </source>
</evidence>
<feature type="transmembrane region" description="Helical" evidence="6">
    <location>
        <begin position="365"/>
        <end position="382"/>
    </location>
</feature>
<dbReference type="GO" id="GO:0016020">
    <property type="term" value="C:membrane"/>
    <property type="evidence" value="ECO:0007669"/>
    <property type="project" value="UniProtKB-SubCell"/>
</dbReference>
<feature type="transmembrane region" description="Helical" evidence="6">
    <location>
        <begin position="89"/>
        <end position="107"/>
    </location>
</feature>
<sequence>MTLLELEESLMGPNPALRTEALVNLRSYKYNSVDKSYLSKYVLNPYWTWCAKFMPPWLAPNVITLLGLLAIYFNILCILIYIPDLTSPAPGWVYISFALGLFFYQTMDNIDGKQARRTNMSSPLGELFDHGIDSLNCCLGGLVQSACMGLGPSQAAAFTTFSTCVAMYTSTWETYHTHVLFLGVVNGPTEGIILAIVAMLFTAAYGPELWTYSVNDTMPTLGTVFGIGSMSLRELWIWVLGASIVVAHVPFCIYNVWMAKKESKRARNEDPLEPWLQLIPIAVLGVAVWFWTTSPYSILLAENHLVMFTLAISCVFGRTTTSIILAHLTKQEFPYWSLVMFPLFLGVFLFDLIPRMGFGQFPAPVETAYLWFFFAFSVWYFAEYATKVVNTLCDYLEIPCFRVKQSVDLGKLS</sequence>
<proteinExistence type="inferred from homology"/>
<evidence type="ECO:0000256" key="5">
    <source>
        <dbReference type="RuleBase" id="RU003750"/>
    </source>
</evidence>
<dbReference type="PROSITE" id="PS00379">
    <property type="entry name" value="CDP_ALCOHOL_P_TRANSF"/>
    <property type="match status" value="1"/>
</dbReference>
<keyword evidence="3 5" id="KW-0808">Transferase</keyword>
<dbReference type="AlphaFoldDB" id="A0A060T844"/>
<feature type="transmembrane region" description="Helical" evidence="6">
    <location>
        <begin position="179"/>
        <end position="205"/>
    </location>
</feature>
<comment type="similarity">
    <text evidence="2 5">Belongs to the CDP-alcohol phosphatidyltransferase class-I family.</text>
</comment>
<name>A0A060T844_BLAAD</name>
<accession>A0A060T844</accession>
<feature type="transmembrane region" description="Helical" evidence="6">
    <location>
        <begin position="278"/>
        <end position="299"/>
    </location>
</feature>
<dbReference type="Pfam" id="PF01066">
    <property type="entry name" value="CDP-OH_P_transf"/>
    <property type="match status" value="1"/>
</dbReference>
<dbReference type="InterPro" id="IPR043130">
    <property type="entry name" value="CDP-OH_PTrfase_TM_dom"/>
</dbReference>
<keyword evidence="6" id="KW-0812">Transmembrane</keyword>
<dbReference type="InterPro" id="IPR014472">
    <property type="entry name" value="CHOPT"/>
</dbReference>
<evidence type="ECO:0000256" key="6">
    <source>
        <dbReference type="SAM" id="Phobius"/>
    </source>
</evidence>
<dbReference type="InterPro" id="IPR000462">
    <property type="entry name" value="CDP-OH_P_trans"/>
</dbReference>
<keyword evidence="4 6" id="KW-0472">Membrane</keyword>
<dbReference type="Gene3D" id="1.20.120.1760">
    <property type="match status" value="1"/>
</dbReference>
<gene>
    <name evidence="7" type="ORF">GNLVRS02_ARAD1D00748g</name>
</gene>
<reference evidence="7" key="2">
    <citation type="submission" date="2014-06" db="EMBL/GenBank/DDBJ databases">
        <title>The complete genome of Blastobotrys (Arxula) adeninivorans LS3 - a yeast of biotechnological interest.</title>
        <authorList>
            <person name="Kunze G."/>
            <person name="Gaillardin C."/>
            <person name="Czernicka M."/>
            <person name="Durrens P."/>
            <person name="Martin T."/>
            <person name="Boer E."/>
            <person name="Gabaldon T."/>
            <person name="Cruz J."/>
            <person name="Talla E."/>
            <person name="Marck C."/>
            <person name="Goffeau A."/>
            <person name="Barbe V."/>
            <person name="Baret P."/>
            <person name="Baronian K."/>
            <person name="Beier S."/>
            <person name="Bleykasten C."/>
            <person name="Bode R."/>
            <person name="Casaregola S."/>
            <person name="Despons L."/>
            <person name="Fairhead C."/>
            <person name="Giersberg M."/>
            <person name="Gierski P."/>
            <person name="Hahnel U."/>
            <person name="Hartmann A."/>
            <person name="Jankowska D."/>
            <person name="Jubin C."/>
            <person name="Jung P."/>
            <person name="Lafontaine I."/>
            <person name="Leh-Louis V."/>
            <person name="Lemaire M."/>
            <person name="Marcet-Houben M."/>
            <person name="Mascher M."/>
            <person name="Morel G."/>
            <person name="Richard G.-F."/>
            <person name="Riechen J."/>
            <person name="Sacerdot C."/>
            <person name="Sarkar A."/>
            <person name="Savel G."/>
            <person name="Schacherer J."/>
            <person name="Sherman D."/>
            <person name="Straub M.-L."/>
            <person name="Stein N."/>
            <person name="Thierry A."/>
            <person name="Trautwein-Schult A."/>
            <person name="Westhof E."/>
            <person name="Worch S."/>
            <person name="Dujon B."/>
            <person name="Souciet J.-L."/>
            <person name="Wincker P."/>
            <person name="Scholz U."/>
            <person name="Neuveglise N."/>
        </authorList>
    </citation>
    <scope>NUCLEOTIDE SEQUENCE</scope>
    <source>
        <strain evidence="7">LS3</strain>
    </source>
</reference>
<organism evidence="7">
    <name type="scientific">Blastobotrys adeninivorans</name>
    <name type="common">Yeast</name>
    <name type="synonym">Arxula adeninivorans</name>
    <dbReference type="NCBI Taxonomy" id="409370"/>
    <lineage>
        <taxon>Eukaryota</taxon>
        <taxon>Fungi</taxon>
        <taxon>Dikarya</taxon>
        <taxon>Ascomycota</taxon>
        <taxon>Saccharomycotina</taxon>
        <taxon>Dipodascomycetes</taxon>
        <taxon>Dipodascales</taxon>
        <taxon>Trichomonascaceae</taxon>
        <taxon>Blastobotrys</taxon>
    </lineage>
</organism>
<feature type="transmembrane region" description="Helical" evidence="6">
    <location>
        <begin position="333"/>
        <end position="353"/>
    </location>
</feature>
<dbReference type="PhylomeDB" id="A0A060T844"/>
<dbReference type="GO" id="GO:0016780">
    <property type="term" value="F:phosphotransferase activity, for other substituted phosphate groups"/>
    <property type="evidence" value="ECO:0007669"/>
    <property type="project" value="InterPro"/>
</dbReference>
<feature type="transmembrane region" description="Helical" evidence="6">
    <location>
        <begin position="62"/>
        <end position="83"/>
    </location>
</feature>
<feature type="transmembrane region" description="Helical" evidence="6">
    <location>
        <begin position="305"/>
        <end position="326"/>
    </location>
</feature>
<keyword evidence="6" id="KW-1133">Transmembrane helix</keyword>
<evidence type="ECO:0000313" key="7">
    <source>
        <dbReference type="EMBL" id="CDP36969.1"/>
    </source>
</evidence>
<comment type="subcellular location">
    <subcellularLocation>
        <location evidence="1">Membrane</location>
    </subcellularLocation>
</comment>
<dbReference type="PANTHER" id="PTHR10414">
    <property type="entry name" value="ETHANOLAMINEPHOSPHOTRANSFERASE"/>
    <property type="match status" value="1"/>
</dbReference>